<dbReference type="CDD" id="cd00405">
    <property type="entry name" value="PRAI"/>
    <property type="match status" value="1"/>
</dbReference>
<keyword evidence="7 9" id="KW-0057">Aromatic amino acid biosynthesis</keyword>
<sequence>MTNTTLKVKVCGMRDDTNIQSLAQLPIDYMGFIFYEKSKRHVDHLPYILLPPTIKKVGVFVDASETCILDKIQAGIEVVQLHGQEPPALCKQLQESGVEVIKAFGIHSTVDWTKLADYQHAVDYFLFDTSDPEHGGTGRAFDWNQLKEYQLPVPYFLSGGLSLENLPAVLQLADHRLVGVDLNSKFETAPALKDINQIKKALKIINHE</sequence>
<evidence type="ECO:0000256" key="5">
    <source>
        <dbReference type="ARBA" id="ARBA00022605"/>
    </source>
</evidence>
<dbReference type="Proteomes" id="UP001597545">
    <property type="component" value="Unassembled WGS sequence"/>
</dbReference>
<comment type="catalytic activity">
    <reaction evidence="1 9">
        <text>N-(5-phospho-beta-D-ribosyl)anthranilate = 1-(2-carboxyphenylamino)-1-deoxy-D-ribulose 5-phosphate</text>
        <dbReference type="Rhea" id="RHEA:21540"/>
        <dbReference type="ChEBI" id="CHEBI:18277"/>
        <dbReference type="ChEBI" id="CHEBI:58613"/>
        <dbReference type="EC" id="5.3.1.24"/>
    </reaction>
</comment>
<dbReference type="InterPro" id="IPR013785">
    <property type="entry name" value="Aldolase_TIM"/>
</dbReference>
<name>A0ABW5KGL4_9SPHI</name>
<dbReference type="InterPro" id="IPR011060">
    <property type="entry name" value="RibuloseP-bd_barrel"/>
</dbReference>
<dbReference type="SUPFAM" id="SSF51366">
    <property type="entry name" value="Ribulose-phoshate binding barrel"/>
    <property type="match status" value="1"/>
</dbReference>
<evidence type="ECO:0000259" key="10">
    <source>
        <dbReference type="Pfam" id="PF00697"/>
    </source>
</evidence>
<evidence type="ECO:0000256" key="7">
    <source>
        <dbReference type="ARBA" id="ARBA00023141"/>
    </source>
</evidence>
<keyword evidence="6 9" id="KW-0822">Tryptophan biosynthesis</keyword>
<reference evidence="12" key="1">
    <citation type="journal article" date="2019" name="Int. J. Syst. Evol. Microbiol.">
        <title>The Global Catalogue of Microorganisms (GCM) 10K type strain sequencing project: providing services to taxonomists for standard genome sequencing and annotation.</title>
        <authorList>
            <consortium name="The Broad Institute Genomics Platform"/>
            <consortium name="The Broad Institute Genome Sequencing Center for Infectious Disease"/>
            <person name="Wu L."/>
            <person name="Ma J."/>
        </authorList>
    </citation>
    <scope>NUCLEOTIDE SEQUENCE [LARGE SCALE GENOMIC DNA]</scope>
    <source>
        <strain evidence="12">KCTC 42662</strain>
    </source>
</reference>
<keyword evidence="5 9" id="KW-0028">Amino-acid biosynthesis</keyword>
<keyword evidence="8 9" id="KW-0413">Isomerase</keyword>
<organism evidence="11 12">
    <name type="scientific">Sphingobacterium suaedae</name>
    <dbReference type="NCBI Taxonomy" id="1686402"/>
    <lineage>
        <taxon>Bacteria</taxon>
        <taxon>Pseudomonadati</taxon>
        <taxon>Bacteroidota</taxon>
        <taxon>Sphingobacteriia</taxon>
        <taxon>Sphingobacteriales</taxon>
        <taxon>Sphingobacteriaceae</taxon>
        <taxon>Sphingobacterium</taxon>
    </lineage>
</organism>
<dbReference type="EMBL" id="JBHULR010000004">
    <property type="protein sequence ID" value="MFD2548147.1"/>
    <property type="molecule type" value="Genomic_DNA"/>
</dbReference>
<feature type="domain" description="N-(5'phosphoribosyl) anthranilate isomerase (PRAI)" evidence="10">
    <location>
        <begin position="8"/>
        <end position="202"/>
    </location>
</feature>
<evidence type="ECO:0000256" key="9">
    <source>
        <dbReference type="HAMAP-Rule" id="MF_00135"/>
    </source>
</evidence>
<evidence type="ECO:0000256" key="6">
    <source>
        <dbReference type="ARBA" id="ARBA00022822"/>
    </source>
</evidence>
<evidence type="ECO:0000313" key="11">
    <source>
        <dbReference type="EMBL" id="MFD2548147.1"/>
    </source>
</evidence>
<evidence type="ECO:0000256" key="1">
    <source>
        <dbReference type="ARBA" id="ARBA00001164"/>
    </source>
</evidence>
<dbReference type="HAMAP" id="MF_00135">
    <property type="entry name" value="PRAI"/>
    <property type="match status" value="1"/>
</dbReference>
<dbReference type="Pfam" id="PF00697">
    <property type="entry name" value="PRAI"/>
    <property type="match status" value="1"/>
</dbReference>
<gene>
    <name evidence="9" type="primary">trpF</name>
    <name evidence="11" type="ORF">ACFSR5_10875</name>
</gene>
<evidence type="ECO:0000313" key="12">
    <source>
        <dbReference type="Proteomes" id="UP001597545"/>
    </source>
</evidence>
<evidence type="ECO:0000256" key="3">
    <source>
        <dbReference type="ARBA" id="ARBA00012572"/>
    </source>
</evidence>
<dbReference type="PANTHER" id="PTHR42894:SF1">
    <property type="entry name" value="N-(5'-PHOSPHORIBOSYL)ANTHRANILATE ISOMERASE"/>
    <property type="match status" value="1"/>
</dbReference>
<accession>A0ABW5KGL4</accession>
<dbReference type="Gene3D" id="3.20.20.70">
    <property type="entry name" value="Aldolase class I"/>
    <property type="match status" value="1"/>
</dbReference>
<evidence type="ECO:0000256" key="4">
    <source>
        <dbReference type="ARBA" id="ARBA00022272"/>
    </source>
</evidence>
<evidence type="ECO:0000256" key="8">
    <source>
        <dbReference type="ARBA" id="ARBA00023235"/>
    </source>
</evidence>
<dbReference type="InterPro" id="IPR001240">
    <property type="entry name" value="PRAI_dom"/>
</dbReference>
<keyword evidence="12" id="KW-1185">Reference proteome</keyword>
<evidence type="ECO:0000256" key="2">
    <source>
        <dbReference type="ARBA" id="ARBA00004664"/>
    </source>
</evidence>
<proteinExistence type="inferred from homology"/>
<protein>
    <recommendedName>
        <fullName evidence="4 9">N-(5'-phosphoribosyl)anthranilate isomerase</fullName>
        <shortName evidence="9">PRAI</shortName>
        <ecNumber evidence="3 9">5.3.1.24</ecNumber>
    </recommendedName>
</protein>
<dbReference type="EC" id="5.3.1.24" evidence="3 9"/>
<comment type="caution">
    <text evidence="11">The sequence shown here is derived from an EMBL/GenBank/DDBJ whole genome shotgun (WGS) entry which is preliminary data.</text>
</comment>
<dbReference type="PANTHER" id="PTHR42894">
    <property type="entry name" value="N-(5'-PHOSPHORIBOSYL)ANTHRANILATE ISOMERASE"/>
    <property type="match status" value="1"/>
</dbReference>
<dbReference type="GO" id="GO:0016853">
    <property type="term" value="F:isomerase activity"/>
    <property type="evidence" value="ECO:0007669"/>
    <property type="project" value="UniProtKB-KW"/>
</dbReference>
<dbReference type="InterPro" id="IPR044643">
    <property type="entry name" value="TrpF_fam"/>
</dbReference>
<comment type="similarity">
    <text evidence="9">Belongs to the TrpF family.</text>
</comment>
<comment type="pathway">
    <text evidence="2 9">Amino-acid biosynthesis; L-tryptophan biosynthesis; L-tryptophan from chorismate: step 3/5.</text>
</comment>
<dbReference type="RefSeq" id="WP_380903627.1">
    <property type="nucleotide sequence ID" value="NZ_JBHUEG010000001.1"/>
</dbReference>